<evidence type="ECO:0000313" key="3">
    <source>
        <dbReference type="EMBL" id="KAK3249405.1"/>
    </source>
</evidence>
<gene>
    <name evidence="3" type="ORF">CYMTET_41164</name>
</gene>
<feature type="transmembrane region" description="Helical" evidence="2">
    <location>
        <begin position="456"/>
        <end position="479"/>
    </location>
</feature>
<comment type="caution">
    <text evidence="3">The sequence shown here is derived from an EMBL/GenBank/DDBJ whole genome shotgun (WGS) entry which is preliminary data.</text>
</comment>
<reference evidence="3 4" key="1">
    <citation type="journal article" date="2015" name="Genome Biol. Evol.">
        <title>Comparative Genomics of a Bacterivorous Green Alga Reveals Evolutionary Causalities and Consequences of Phago-Mixotrophic Mode of Nutrition.</title>
        <authorList>
            <person name="Burns J.A."/>
            <person name="Paasch A."/>
            <person name="Narechania A."/>
            <person name="Kim E."/>
        </authorList>
    </citation>
    <scope>NUCLEOTIDE SEQUENCE [LARGE SCALE GENOMIC DNA]</scope>
    <source>
        <strain evidence="3 4">PLY_AMNH</strain>
    </source>
</reference>
<evidence type="ECO:0000256" key="1">
    <source>
        <dbReference type="SAM" id="MobiDB-lite"/>
    </source>
</evidence>
<dbReference type="AlphaFoldDB" id="A0AAE0C8N3"/>
<sequence length="597" mass="65850">MPYSSYPGDARKADLQFVMQDGGHMWRVQDSGTVKDLYKSHFESNTTGWVVGSRGLLLKTTNAGATWVLQISPSLSRQQNFYEIKMYQDLEHSEPVAFIGSDDGLILYTVNRSVGVGENATWERTWANATCGSAAIYGIAFHQEAEALHPHRPLLGRGYAIGPGGSICETDDKGQSWEHQELTSLTDLFAIDIYDDGPFNPIMVEHTHYIFDARYGDAETYFSSSAIGQNLEHMYVNGIQLGVKWTEVPSDSWAHLHFEMKVPVTDNVNYMSRVSDGDEEGSKFCLKGKLAEVYMWTRQLDAYEVRRIGTTGFTIAAPDEILLAYYPLEEGEGILLYDFFQKHEEMDVVNEPSWLSEDVSIFGIGWQPYSLFRPPLPPPPFPPPPPPPPGLPISPPPSPLPPPYPCAPEDAAYANTTVGANATNSSNYPYHPCARPPSPPYPCAIPANWTGEVYTLLWFVLVLMLVGFLFIGSAGAYMYRMSTIDDLADSVQSSTELNKPKRGARESMQPGQQEYTTLGAERDLSAPEEDPSGVDNIRPLKDGTPNPCMVVAEFARVTSTYLIPAQPPLANNYPRGNGHGLGQALRLIPSASTIGST</sequence>
<accession>A0AAE0C8N3</accession>
<feature type="region of interest" description="Disordered" evidence="1">
    <location>
        <begin position="520"/>
        <end position="540"/>
    </location>
</feature>
<keyword evidence="2" id="KW-1133">Transmembrane helix</keyword>
<organism evidence="3 4">
    <name type="scientific">Cymbomonas tetramitiformis</name>
    <dbReference type="NCBI Taxonomy" id="36881"/>
    <lineage>
        <taxon>Eukaryota</taxon>
        <taxon>Viridiplantae</taxon>
        <taxon>Chlorophyta</taxon>
        <taxon>Pyramimonadophyceae</taxon>
        <taxon>Pyramimonadales</taxon>
        <taxon>Pyramimonadaceae</taxon>
        <taxon>Cymbomonas</taxon>
    </lineage>
</organism>
<dbReference type="Gene3D" id="2.60.120.200">
    <property type="match status" value="1"/>
</dbReference>
<proteinExistence type="predicted"/>
<evidence type="ECO:0000313" key="4">
    <source>
        <dbReference type="Proteomes" id="UP001190700"/>
    </source>
</evidence>
<evidence type="ECO:0000256" key="2">
    <source>
        <dbReference type="SAM" id="Phobius"/>
    </source>
</evidence>
<feature type="region of interest" description="Disordered" evidence="1">
    <location>
        <begin position="380"/>
        <end position="400"/>
    </location>
</feature>
<keyword evidence="2" id="KW-0472">Membrane</keyword>
<dbReference type="SUPFAM" id="SSF50939">
    <property type="entry name" value="Sialidases"/>
    <property type="match status" value="1"/>
</dbReference>
<dbReference type="Proteomes" id="UP001190700">
    <property type="component" value="Unassembled WGS sequence"/>
</dbReference>
<name>A0AAE0C8N3_9CHLO</name>
<keyword evidence="4" id="KW-1185">Reference proteome</keyword>
<protein>
    <recommendedName>
        <fullName evidence="5">Photosynthesis system II assembly factor Ycf48/Hcf136-like domain-containing protein</fullName>
    </recommendedName>
</protein>
<evidence type="ECO:0008006" key="5">
    <source>
        <dbReference type="Google" id="ProtNLM"/>
    </source>
</evidence>
<keyword evidence="2" id="KW-0812">Transmembrane</keyword>
<dbReference type="InterPro" id="IPR036278">
    <property type="entry name" value="Sialidase_sf"/>
</dbReference>
<dbReference type="EMBL" id="LGRX02027365">
    <property type="protein sequence ID" value="KAK3249405.1"/>
    <property type="molecule type" value="Genomic_DNA"/>
</dbReference>